<keyword evidence="5" id="KW-1185">Reference proteome</keyword>
<comment type="caution">
    <text evidence="2">The sequence shown here is derived from an EMBL/GenBank/DDBJ whole genome shotgun (WGS) entry which is preliminary data.</text>
</comment>
<dbReference type="OrthoDB" id="9807664at2"/>
<dbReference type="InterPro" id="IPR005019">
    <property type="entry name" value="Adenine_glyco"/>
</dbReference>
<dbReference type="Pfam" id="PF03352">
    <property type="entry name" value="Adenine_glyco"/>
    <property type="match status" value="1"/>
</dbReference>
<organism evidence="2 4">
    <name type="scientific">Pediococcus ethanolidurans</name>
    <dbReference type="NCBI Taxonomy" id="319653"/>
    <lineage>
        <taxon>Bacteria</taxon>
        <taxon>Bacillati</taxon>
        <taxon>Bacillota</taxon>
        <taxon>Bacilli</taxon>
        <taxon>Lactobacillales</taxon>
        <taxon>Lactobacillaceae</taxon>
        <taxon>Pediococcus</taxon>
    </lineage>
</organism>
<feature type="binding site" evidence="1">
    <location>
        <position position="17"/>
    </location>
    <ligand>
        <name>Zn(2+)</name>
        <dbReference type="ChEBI" id="CHEBI:29105"/>
    </ligand>
</feature>
<gene>
    <name evidence="2" type="ORF">IV87_GL001380</name>
    <name evidence="3" type="ORF">SAMN04487973_1266</name>
</gene>
<reference evidence="3 5" key="2">
    <citation type="submission" date="2016-10" db="EMBL/GenBank/DDBJ databases">
        <authorList>
            <person name="Varghese N."/>
            <person name="Submissions S."/>
        </authorList>
    </citation>
    <scope>NUCLEOTIDE SEQUENCE [LARGE SCALE GENOMIC DNA]</scope>
    <source>
        <strain evidence="3 5">CGMCC 1.3889</strain>
    </source>
</reference>
<reference evidence="2 4" key="1">
    <citation type="journal article" date="2015" name="Genome Announc.">
        <title>Expanding the biotechnology potential of lactobacilli through comparative genomics of 213 strains and associated genera.</title>
        <authorList>
            <person name="Sun Z."/>
            <person name="Harris H.M."/>
            <person name="McCann A."/>
            <person name="Guo C."/>
            <person name="Argimon S."/>
            <person name="Zhang W."/>
            <person name="Yang X."/>
            <person name="Jeffery I.B."/>
            <person name="Cooney J.C."/>
            <person name="Kagawa T.F."/>
            <person name="Liu W."/>
            <person name="Song Y."/>
            <person name="Salvetti E."/>
            <person name="Wrobel A."/>
            <person name="Rasinkangas P."/>
            <person name="Parkhill J."/>
            <person name="Rea M.C."/>
            <person name="O'Sullivan O."/>
            <person name="Ritari J."/>
            <person name="Douillard F.P."/>
            <person name="Paul Ross R."/>
            <person name="Yang R."/>
            <person name="Briner A.E."/>
            <person name="Felis G.E."/>
            <person name="de Vos W.M."/>
            <person name="Barrangou R."/>
            <person name="Klaenhammer T.R."/>
            <person name="Caufield P.W."/>
            <person name="Cui Y."/>
            <person name="Zhang H."/>
            <person name="O'Toole P.W."/>
        </authorList>
    </citation>
    <scope>NUCLEOTIDE SEQUENCE [LARGE SCALE GENOMIC DNA]</scope>
    <source>
        <strain evidence="2 4">DSM 22301</strain>
    </source>
</reference>
<dbReference type="PANTHER" id="PTHR30037">
    <property type="entry name" value="DNA-3-METHYLADENINE GLYCOSYLASE 1"/>
    <property type="match status" value="1"/>
</dbReference>
<dbReference type="SUPFAM" id="SSF48150">
    <property type="entry name" value="DNA-glycosylase"/>
    <property type="match status" value="1"/>
</dbReference>
<dbReference type="RefSeq" id="WP_057807793.1">
    <property type="nucleotide sequence ID" value="NZ_BJYP01000043.1"/>
</dbReference>
<dbReference type="STRING" id="319653.SAMN04487973_1266"/>
<evidence type="ECO:0000313" key="3">
    <source>
        <dbReference type="EMBL" id="SER90050.1"/>
    </source>
</evidence>
<evidence type="ECO:0000313" key="4">
    <source>
        <dbReference type="Proteomes" id="UP000051749"/>
    </source>
</evidence>
<dbReference type="GeneID" id="76044409"/>
<dbReference type="Gene3D" id="1.10.340.30">
    <property type="entry name" value="Hypothetical protein, domain 2"/>
    <property type="match status" value="1"/>
</dbReference>
<dbReference type="Proteomes" id="UP000051749">
    <property type="component" value="Unassembled WGS sequence"/>
</dbReference>
<sequence>MNRCSWGIKNELLKQYHDNEWGVPVWDSQKLFESFALEIFQAGLNWVTVLNRREAFRAVFSQFDPNVLSRYTNYDVERIVQNTEIIRNERKIRAVIHNAKVVAKLPMSFSDYMWQFVDFEPIRSPQVIFDDFKSRECLTKRITRQMKKDGFVFIGSKLINAFLQAAGFVNDHAITCFRYHELAI</sequence>
<dbReference type="PANTHER" id="PTHR30037:SF3">
    <property type="entry name" value="BLR0857 PROTEIN"/>
    <property type="match status" value="1"/>
</dbReference>
<evidence type="ECO:0000313" key="5">
    <source>
        <dbReference type="Proteomes" id="UP000182818"/>
    </source>
</evidence>
<dbReference type="Proteomes" id="UP000182818">
    <property type="component" value="Unassembled WGS sequence"/>
</dbReference>
<feature type="binding site" evidence="1">
    <location>
        <position position="172"/>
    </location>
    <ligand>
        <name>Zn(2+)</name>
        <dbReference type="ChEBI" id="CHEBI:29105"/>
    </ligand>
</feature>
<dbReference type="GO" id="GO:0008725">
    <property type="term" value="F:DNA-3-methyladenine glycosylase activity"/>
    <property type="evidence" value="ECO:0007669"/>
    <property type="project" value="InterPro"/>
</dbReference>
<evidence type="ECO:0000256" key="1">
    <source>
        <dbReference type="PIRSR" id="PIRSR605019-1"/>
    </source>
</evidence>
<dbReference type="PATRIC" id="fig|319653.3.peg.1398"/>
<dbReference type="EMBL" id="JQBY01000030">
    <property type="protein sequence ID" value="KRN81388.1"/>
    <property type="molecule type" value="Genomic_DNA"/>
</dbReference>
<feature type="binding site" evidence="1">
    <location>
        <position position="4"/>
    </location>
    <ligand>
        <name>Zn(2+)</name>
        <dbReference type="ChEBI" id="CHEBI:29105"/>
    </ligand>
</feature>
<dbReference type="GO" id="GO:0006284">
    <property type="term" value="P:base-excision repair"/>
    <property type="evidence" value="ECO:0007669"/>
    <property type="project" value="InterPro"/>
</dbReference>
<accession>A0A0R2K2U7</accession>
<dbReference type="InterPro" id="IPR052891">
    <property type="entry name" value="DNA-3mA_glycosylase"/>
</dbReference>
<protein>
    <submittedName>
        <fullName evidence="2 3">DNA-3-methyladenine glycosylase I</fullName>
    </submittedName>
</protein>
<name>A0A0R2K2U7_9LACO</name>
<keyword evidence="1" id="KW-0479">Metal-binding</keyword>
<dbReference type="GO" id="GO:0046872">
    <property type="term" value="F:metal ion binding"/>
    <property type="evidence" value="ECO:0007669"/>
    <property type="project" value="UniProtKB-KW"/>
</dbReference>
<proteinExistence type="predicted"/>
<dbReference type="InterPro" id="IPR011257">
    <property type="entry name" value="DNA_glycosylase"/>
</dbReference>
<keyword evidence="1" id="KW-0862">Zinc</keyword>
<feature type="binding site" evidence="1">
    <location>
        <position position="176"/>
    </location>
    <ligand>
        <name>Zn(2+)</name>
        <dbReference type="ChEBI" id="CHEBI:29105"/>
    </ligand>
</feature>
<evidence type="ECO:0000313" key="2">
    <source>
        <dbReference type="EMBL" id="KRN81388.1"/>
    </source>
</evidence>
<dbReference type="EMBL" id="FOGK01000026">
    <property type="protein sequence ID" value="SER90050.1"/>
    <property type="molecule type" value="Genomic_DNA"/>
</dbReference>
<dbReference type="AlphaFoldDB" id="A0A0R2K2U7"/>